<dbReference type="Proteomes" id="UP000249324">
    <property type="component" value="Unassembled WGS sequence"/>
</dbReference>
<protein>
    <submittedName>
        <fullName evidence="2">Class I SAM-dependent methyltransferase</fullName>
        <ecNumber evidence="2">2.1.1.-</ecNumber>
    </submittedName>
</protein>
<keyword evidence="2" id="KW-0489">Methyltransferase</keyword>
<reference evidence="2 3" key="1">
    <citation type="journal article" date="2021" name="BMC Genomics">
        <title>Genome-resolved metagenome and metatranscriptome analyses of thermophilic composting reveal key bacterial players and their metabolic interactions.</title>
        <authorList>
            <person name="Braga L.P.P."/>
            <person name="Pereira R.V."/>
            <person name="Martins L.F."/>
            <person name="Moura L.M.S."/>
            <person name="Sanchez F.B."/>
            <person name="Patane J.S.L."/>
            <person name="da Silva A.M."/>
            <person name="Setubal J.C."/>
        </authorList>
    </citation>
    <scope>NUCLEOTIDE SEQUENCE [LARGE SCALE GENOMIC DNA]</scope>
    <source>
        <strain evidence="2">ZC4RG45</strain>
    </source>
</reference>
<dbReference type="PANTHER" id="PTHR43591">
    <property type="entry name" value="METHYLTRANSFERASE"/>
    <property type="match status" value="1"/>
</dbReference>
<dbReference type="Gene3D" id="3.40.50.150">
    <property type="entry name" value="Vaccinia Virus protein VP39"/>
    <property type="match status" value="1"/>
</dbReference>
<dbReference type="GO" id="GO:0032259">
    <property type="term" value="P:methylation"/>
    <property type="evidence" value="ECO:0007669"/>
    <property type="project" value="UniProtKB-KW"/>
</dbReference>
<feature type="domain" description="Methyltransferase" evidence="1">
    <location>
        <begin position="49"/>
        <end position="141"/>
    </location>
</feature>
<dbReference type="InterPro" id="IPR041698">
    <property type="entry name" value="Methyltransf_25"/>
</dbReference>
<sequence>MSSTTAFDEIKAKQQKIWSSGDYGKIAWITVPVAETLIEVTELRPGARVLDVATGTGHVALSAARRFCAVTGIDYVPVLVEAAQRRAAAEDLAVEFREADAENLPFDDASFDYTLSAIGVMFTADHQRTADELVRVTKPGGRIGLANWTAAGFVGRLLQTVAAHAAPPPGSLPPVRWGDETTVAEMLGDRVSDIGFARTTVTQRFPNAEFFADFFLAHYGPTHMAAARLDEDERAAFRTDMIALADEANRATDGTLAADWEYLITIATKS</sequence>
<comment type="caution">
    <text evidence="2">The sequence shown here is derived from an EMBL/GenBank/DDBJ whole genome shotgun (WGS) entry which is preliminary data.</text>
</comment>
<dbReference type="AlphaFoldDB" id="A0ABD6F9G1"/>
<accession>A0ABD6F9G1</accession>
<name>A0ABD6F9G1_9PSEU</name>
<evidence type="ECO:0000313" key="2">
    <source>
        <dbReference type="EMBL" id="MFO7190640.1"/>
    </source>
</evidence>
<dbReference type="CDD" id="cd02440">
    <property type="entry name" value="AdoMet_MTases"/>
    <property type="match status" value="1"/>
</dbReference>
<keyword evidence="2" id="KW-0808">Transferase</keyword>
<evidence type="ECO:0000259" key="1">
    <source>
        <dbReference type="Pfam" id="PF13649"/>
    </source>
</evidence>
<gene>
    <name evidence="2" type="ORF">DIU77_000130</name>
</gene>
<evidence type="ECO:0000313" key="3">
    <source>
        <dbReference type="Proteomes" id="UP000249324"/>
    </source>
</evidence>
<organism evidence="2 3">
    <name type="scientific">Thermocrispum agreste</name>
    <dbReference type="NCBI Taxonomy" id="37925"/>
    <lineage>
        <taxon>Bacteria</taxon>
        <taxon>Bacillati</taxon>
        <taxon>Actinomycetota</taxon>
        <taxon>Actinomycetes</taxon>
        <taxon>Pseudonocardiales</taxon>
        <taxon>Pseudonocardiaceae</taxon>
        <taxon>Thermocrispum</taxon>
    </lineage>
</organism>
<dbReference type="InterPro" id="IPR029063">
    <property type="entry name" value="SAM-dependent_MTases_sf"/>
</dbReference>
<dbReference type="EC" id="2.1.1.-" evidence="2"/>
<proteinExistence type="predicted"/>
<dbReference type="GO" id="GO:0008168">
    <property type="term" value="F:methyltransferase activity"/>
    <property type="evidence" value="ECO:0007669"/>
    <property type="project" value="UniProtKB-KW"/>
</dbReference>
<dbReference type="PANTHER" id="PTHR43591:SF24">
    <property type="entry name" value="2-METHOXY-6-POLYPRENYL-1,4-BENZOQUINOL METHYLASE, MITOCHONDRIAL"/>
    <property type="match status" value="1"/>
</dbReference>
<dbReference type="SUPFAM" id="SSF53335">
    <property type="entry name" value="S-adenosyl-L-methionine-dependent methyltransferases"/>
    <property type="match status" value="1"/>
</dbReference>
<dbReference type="Pfam" id="PF13649">
    <property type="entry name" value="Methyltransf_25"/>
    <property type="match status" value="1"/>
</dbReference>
<dbReference type="EMBL" id="QGUI02000001">
    <property type="protein sequence ID" value="MFO7190640.1"/>
    <property type="molecule type" value="Genomic_DNA"/>
</dbReference>